<dbReference type="EMBL" id="CAJVCH010062462">
    <property type="protein sequence ID" value="CAG7719553.1"/>
    <property type="molecule type" value="Genomic_DNA"/>
</dbReference>
<proteinExistence type="predicted"/>
<feature type="region of interest" description="Disordered" evidence="1">
    <location>
        <begin position="1"/>
        <end position="52"/>
    </location>
</feature>
<protein>
    <submittedName>
        <fullName evidence="2">Uncharacterized protein</fullName>
    </submittedName>
</protein>
<evidence type="ECO:0000256" key="1">
    <source>
        <dbReference type="SAM" id="MobiDB-lite"/>
    </source>
</evidence>
<evidence type="ECO:0000313" key="2">
    <source>
        <dbReference type="EMBL" id="CAG7719553.1"/>
    </source>
</evidence>
<reference evidence="2" key="1">
    <citation type="submission" date="2021-06" db="EMBL/GenBank/DDBJ databases">
        <authorList>
            <person name="Hodson N. C."/>
            <person name="Mongue J. A."/>
            <person name="Jaron S. K."/>
        </authorList>
    </citation>
    <scope>NUCLEOTIDE SEQUENCE</scope>
</reference>
<accession>A0A8J2NSK6</accession>
<dbReference type="Proteomes" id="UP000708208">
    <property type="component" value="Unassembled WGS sequence"/>
</dbReference>
<organism evidence="2 3">
    <name type="scientific">Allacma fusca</name>
    <dbReference type="NCBI Taxonomy" id="39272"/>
    <lineage>
        <taxon>Eukaryota</taxon>
        <taxon>Metazoa</taxon>
        <taxon>Ecdysozoa</taxon>
        <taxon>Arthropoda</taxon>
        <taxon>Hexapoda</taxon>
        <taxon>Collembola</taxon>
        <taxon>Symphypleona</taxon>
        <taxon>Sminthuridae</taxon>
        <taxon>Allacma</taxon>
    </lineage>
</organism>
<name>A0A8J2NSK6_9HEXA</name>
<dbReference type="AlphaFoldDB" id="A0A8J2NSK6"/>
<comment type="caution">
    <text evidence="2">The sequence shown here is derived from an EMBL/GenBank/DDBJ whole genome shotgun (WGS) entry which is preliminary data.</text>
</comment>
<gene>
    <name evidence="2" type="ORF">AFUS01_LOCUS8875</name>
</gene>
<keyword evidence="3" id="KW-1185">Reference proteome</keyword>
<sequence>MAQAQVDMSLKGSVKSSKPSLKQERSKCVKQLSLPRPPPPTIREPKQMKRSKSTVSYFGGFGKTHLNIRNRKSEVRGDVPDNSSPYVGVAVPLDMIYSLSEGISQLANYCSYNQQRQQ</sequence>
<evidence type="ECO:0000313" key="3">
    <source>
        <dbReference type="Proteomes" id="UP000708208"/>
    </source>
</evidence>